<evidence type="ECO:0000313" key="4">
    <source>
        <dbReference type="Proteomes" id="UP000559010"/>
    </source>
</evidence>
<dbReference type="Pfam" id="PF05036">
    <property type="entry name" value="SPOR"/>
    <property type="match status" value="1"/>
</dbReference>
<dbReference type="GO" id="GO:0042834">
    <property type="term" value="F:peptidoglycan binding"/>
    <property type="evidence" value="ECO:0007669"/>
    <property type="project" value="InterPro"/>
</dbReference>
<feature type="signal peptide" evidence="1">
    <location>
        <begin position="1"/>
        <end position="25"/>
    </location>
</feature>
<dbReference type="AlphaFoldDB" id="A0A848IRW2"/>
<sequence length="177" mass="19700">MFKIIMEKILRIAVLFSLVLFFQCAGTSKATSGSGSGVKVSDDLSQTRPSYEVTMPSDTITTPHTVSVDPNKEVSNDVTAEVNSTLESITDETKKSEYINGFTVQVYSGRDREKANKMKGDVYNSVKGYTPKVIFDEPNFKVLVGEFYEKLEAHELEAQLKKSIPTAIIVPHRIKIK</sequence>
<dbReference type="Gene3D" id="3.30.70.1070">
    <property type="entry name" value="Sporulation related repeat"/>
    <property type="match status" value="1"/>
</dbReference>
<dbReference type="InterPro" id="IPR007730">
    <property type="entry name" value="SPOR-like_dom"/>
</dbReference>
<accession>A0A848IRW2</accession>
<organism evidence="3 4">
    <name type="scientific">Marinigracilibium pacificum</name>
    <dbReference type="NCBI Taxonomy" id="2729599"/>
    <lineage>
        <taxon>Bacteria</taxon>
        <taxon>Pseudomonadati</taxon>
        <taxon>Bacteroidota</taxon>
        <taxon>Cytophagia</taxon>
        <taxon>Cytophagales</taxon>
        <taxon>Flammeovirgaceae</taxon>
        <taxon>Marinigracilibium</taxon>
    </lineage>
</organism>
<dbReference type="Proteomes" id="UP000559010">
    <property type="component" value="Unassembled WGS sequence"/>
</dbReference>
<reference evidence="3 4" key="1">
    <citation type="submission" date="2020-04" db="EMBL/GenBank/DDBJ databases">
        <title>Flammeovirgaceae bacterium KN852 isolated from deep sea.</title>
        <authorList>
            <person name="Zhang D.-C."/>
        </authorList>
    </citation>
    <scope>NUCLEOTIDE SEQUENCE [LARGE SCALE GENOMIC DNA]</scope>
    <source>
        <strain evidence="3 4">KN852</strain>
    </source>
</reference>
<protein>
    <submittedName>
        <fullName evidence="3">SPOR domain-containing protein</fullName>
    </submittedName>
</protein>
<comment type="caution">
    <text evidence="3">The sequence shown here is derived from an EMBL/GenBank/DDBJ whole genome shotgun (WGS) entry which is preliminary data.</text>
</comment>
<name>A0A848IRW2_9BACT</name>
<dbReference type="EMBL" id="JABBNU010000001">
    <property type="protein sequence ID" value="NMM47087.1"/>
    <property type="molecule type" value="Genomic_DNA"/>
</dbReference>
<evidence type="ECO:0000313" key="3">
    <source>
        <dbReference type="EMBL" id="NMM47087.1"/>
    </source>
</evidence>
<feature type="domain" description="SPOR" evidence="2">
    <location>
        <begin position="96"/>
        <end position="176"/>
    </location>
</feature>
<dbReference type="InterPro" id="IPR036680">
    <property type="entry name" value="SPOR-like_sf"/>
</dbReference>
<keyword evidence="1" id="KW-0732">Signal</keyword>
<proteinExistence type="predicted"/>
<evidence type="ECO:0000259" key="2">
    <source>
        <dbReference type="PROSITE" id="PS51724"/>
    </source>
</evidence>
<feature type="chain" id="PRO_5032399656" evidence="1">
    <location>
        <begin position="26"/>
        <end position="177"/>
    </location>
</feature>
<dbReference type="SUPFAM" id="SSF110997">
    <property type="entry name" value="Sporulation related repeat"/>
    <property type="match status" value="1"/>
</dbReference>
<gene>
    <name evidence="3" type="ORF">HH304_01655</name>
</gene>
<evidence type="ECO:0000256" key="1">
    <source>
        <dbReference type="SAM" id="SignalP"/>
    </source>
</evidence>
<dbReference type="PROSITE" id="PS51724">
    <property type="entry name" value="SPOR"/>
    <property type="match status" value="1"/>
</dbReference>
<keyword evidence="4" id="KW-1185">Reference proteome</keyword>